<accession>A0AAE5A9C0</accession>
<dbReference type="InterPro" id="IPR029052">
    <property type="entry name" value="Metallo-depent_PP-like"/>
</dbReference>
<dbReference type="Proteomes" id="UP001185863">
    <property type="component" value="Unassembled WGS sequence"/>
</dbReference>
<dbReference type="AlphaFoldDB" id="A0AAE5A9C0"/>
<name>A0AAE5A9C0_9NOCA</name>
<protein>
    <submittedName>
        <fullName evidence="1">Metallophosphatase</fullName>
    </submittedName>
</protein>
<reference evidence="1" key="1">
    <citation type="submission" date="2023-10" db="EMBL/GenBank/DDBJ databases">
        <title>Development of a sustainable strategy for remediation of hydrocarbon-contaminated territories based on the waste exchange concept.</title>
        <authorList>
            <person name="Krivoruchko A."/>
        </authorList>
    </citation>
    <scope>NUCLEOTIDE SEQUENCE</scope>
    <source>
        <strain evidence="1">IEGM 68</strain>
    </source>
</reference>
<comment type="caution">
    <text evidence="1">The sequence shown here is derived from an EMBL/GenBank/DDBJ whole genome shotgun (WGS) entry which is preliminary data.</text>
</comment>
<evidence type="ECO:0000313" key="2">
    <source>
        <dbReference type="Proteomes" id="UP001185863"/>
    </source>
</evidence>
<dbReference type="SUPFAM" id="SSF56300">
    <property type="entry name" value="Metallo-dependent phosphatases"/>
    <property type="match status" value="1"/>
</dbReference>
<evidence type="ECO:0000313" key="1">
    <source>
        <dbReference type="EMBL" id="MDV7268356.1"/>
    </source>
</evidence>
<organism evidence="1 2">
    <name type="scientific">Rhodococcus oxybenzonivorans</name>
    <dbReference type="NCBI Taxonomy" id="1990687"/>
    <lineage>
        <taxon>Bacteria</taxon>
        <taxon>Bacillati</taxon>
        <taxon>Actinomycetota</taxon>
        <taxon>Actinomycetes</taxon>
        <taxon>Mycobacteriales</taxon>
        <taxon>Nocardiaceae</taxon>
        <taxon>Rhodococcus</taxon>
    </lineage>
</organism>
<proteinExistence type="predicted"/>
<feature type="non-terminal residue" evidence="1">
    <location>
        <position position="174"/>
    </location>
</feature>
<sequence>MDSFLATPRRVAVAGDWHADTDYAVGAIARAGARAADVIVQLGDFGYTFRPTYLDSLDAALAEEGVVLGFVDGNHEDFDWLLQQPIADDGLRYLRERIVHLPRGLRWQWGQLRCLAVGGACSLDKILRTPHTSWWPQEALSADEVGAITAAGGAEVMFCHDCPAGIAVPGSARR</sequence>
<dbReference type="EMBL" id="JAWLUP010000150">
    <property type="protein sequence ID" value="MDV7268356.1"/>
    <property type="molecule type" value="Genomic_DNA"/>
</dbReference>
<gene>
    <name evidence="1" type="ORF">R4315_27955</name>
</gene>